<sequence>MPTVRGLDLIAVAQQLVPELERQVAALIGADRVDALREDLEAIRSAGPAPD</sequence>
<dbReference type="RefSeq" id="WP_345378458.1">
    <property type="nucleotide sequence ID" value="NZ_BAABIC010000002.1"/>
</dbReference>
<organism evidence="1 2">
    <name type="scientific">Pseudonocardia yuanmonensis</name>
    <dbReference type="NCBI Taxonomy" id="1095914"/>
    <lineage>
        <taxon>Bacteria</taxon>
        <taxon>Bacillati</taxon>
        <taxon>Actinomycetota</taxon>
        <taxon>Actinomycetes</taxon>
        <taxon>Pseudonocardiales</taxon>
        <taxon>Pseudonocardiaceae</taxon>
        <taxon>Pseudonocardia</taxon>
    </lineage>
</organism>
<accession>A0ABP8W1I0</accession>
<dbReference type="EMBL" id="BAABIC010000002">
    <property type="protein sequence ID" value="GAA4677979.1"/>
    <property type="molecule type" value="Genomic_DNA"/>
</dbReference>
<protein>
    <recommendedName>
        <fullName evidence="3">FXSXX-COOH protein</fullName>
    </recommendedName>
</protein>
<keyword evidence="2" id="KW-1185">Reference proteome</keyword>
<evidence type="ECO:0000313" key="2">
    <source>
        <dbReference type="Proteomes" id="UP001500325"/>
    </source>
</evidence>
<gene>
    <name evidence="1" type="ORF">GCM10023215_08540</name>
</gene>
<proteinExistence type="predicted"/>
<name>A0ABP8W1I0_9PSEU</name>
<evidence type="ECO:0008006" key="3">
    <source>
        <dbReference type="Google" id="ProtNLM"/>
    </source>
</evidence>
<evidence type="ECO:0000313" key="1">
    <source>
        <dbReference type="EMBL" id="GAA4677979.1"/>
    </source>
</evidence>
<dbReference type="Proteomes" id="UP001500325">
    <property type="component" value="Unassembled WGS sequence"/>
</dbReference>
<reference evidence="2" key="1">
    <citation type="journal article" date="2019" name="Int. J. Syst. Evol. Microbiol.">
        <title>The Global Catalogue of Microorganisms (GCM) 10K type strain sequencing project: providing services to taxonomists for standard genome sequencing and annotation.</title>
        <authorList>
            <consortium name="The Broad Institute Genomics Platform"/>
            <consortium name="The Broad Institute Genome Sequencing Center for Infectious Disease"/>
            <person name="Wu L."/>
            <person name="Ma J."/>
        </authorList>
    </citation>
    <scope>NUCLEOTIDE SEQUENCE [LARGE SCALE GENOMIC DNA]</scope>
    <source>
        <strain evidence="2">JCM 18055</strain>
    </source>
</reference>
<comment type="caution">
    <text evidence="1">The sequence shown here is derived from an EMBL/GenBank/DDBJ whole genome shotgun (WGS) entry which is preliminary data.</text>
</comment>